<dbReference type="Pfam" id="PF09851">
    <property type="entry name" value="SHOCT"/>
    <property type="match status" value="1"/>
</dbReference>
<dbReference type="Proteomes" id="UP000627369">
    <property type="component" value="Unassembled WGS sequence"/>
</dbReference>
<reference evidence="3" key="1">
    <citation type="journal article" date="2014" name="Int. J. Syst. Evol. Microbiol.">
        <title>Complete genome sequence of Corynebacterium casei LMG S-19264T (=DSM 44701T), isolated from a smear-ripened cheese.</title>
        <authorList>
            <consortium name="US DOE Joint Genome Institute (JGI-PGF)"/>
            <person name="Walter F."/>
            <person name="Albersmeier A."/>
            <person name="Kalinowski J."/>
            <person name="Ruckert C."/>
        </authorList>
    </citation>
    <scope>NUCLEOTIDE SEQUENCE</scope>
    <source>
        <strain evidence="3">CGMCC 4.7398</strain>
    </source>
</reference>
<protein>
    <recommendedName>
        <fullName evidence="2">SHOCT domain-containing protein</fullName>
    </recommendedName>
</protein>
<proteinExistence type="predicted"/>
<gene>
    <name evidence="3" type="ORF">GCM10017772_40500</name>
</gene>
<feature type="transmembrane region" description="Helical" evidence="1">
    <location>
        <begin position="12"/>
        <end position="35"/>
    </location>
</feature>
<evidence type="ECO:0000313" key="4">
    <source>
        <dbReference type="Proteomes" id="UP000627369"/>
    </source>
</evidence>
<accession>A0A919G5F9</accession>
<dbReference type="RefSeq" id="WP_189671070.1">
    <property type="nucleotide sequence ID" value="NZ_BNAS01000006.1"/>
</dbReference>
<dbReference type="EMBL" id="BNAS01000006">
    <property type="protein sequence ID" value="GHH78019.1"/>
    <property type="molecule type" value="Genomic_DNA"/>
</dbReference>
<organism evidence="3 4">
    <name type="scientific">Promicromonospora soli</name>
    <dbReference type="NCBI Taxonomy" id="2035533"/>
    <lineage>
        <taxon>Bacteria</taxon>
        <taxon>Bacillati</taxon>
        <taxon>Actinomycetota</taxon>
        <taxon>Actinomycetes</taxon>
        <taxon>Micrococcales</taxon>
        <taxon>Promicromonosporaceae</taxon>
        <taxon>Promicromonospora</taxon>
    </lineage>
</organism>
<keyword evidence="1" id="KW-0472">Membrane</keyword>
<evidence type="ECO:0000259" key="2">
    <source>
        <dbReference type="Pfam" id="PF09851"/>
    </source>
</evidence>
<keyword evidence="4" id="KW-1185">Reference proteome</keyword>
<dbReference type="InterPro" id="IPR018649">
    <property type="entry name" value="SHOCT"/>
</dbReference>
<keyword evidence="1" id="KW-1133">Transmembrane helix</keyword>
<dbReference type="AlphaFoldDB" id="A0A919G5F9"/>
<feature type="domain" description="SHOCT" evidence="2">
    <location>
        <begin position="53"/>
        <end position="78"/>
    </location>
</feature>
<keyword evidence="1" id="KW-0812">Transmembrane</keyword>
<name>A0A919G5F9_9MICO</name>
<evidence type="ECO:0000313" key="3">
    <source>
        <dbReference type="EMBL" id="GHH78019.1"/>
    </source>
</evidence>
<comment type="caution">
    <text evidence="3">The sequence shown here is derived from an EMBL/GenBank/DDBJ whole genome shotgun (WGS) entry which is preliminary data.</text>
</comment>
<sequence length="81" mass="9121">MMYWGNGMGTWGYVLMALNMVVFWGLLIGGIALLVRYLRGGPGQPPPPVTTDPEHVLGERFARGEIDEDEYRKRLQVLTGR</sequence>
<evidence type="ECO:0000256" key="1">
    <source>
        <dbReference type="SAM" id="Phobius"/>
    </source>
</evidence>
<reference evidence="3" key="2">
    <citation type="submission" date="2020-09" db="EMBL/GenBank/DDBJ databases">
        <authorList>
            <person name="Sun Q."/>
            <person name="Zhou Y."/>
        </authorList>
    </citation>
    <scope>NUCLEOTIDE SEQUENCE</scope>
    <source>
        <strain evidence="3">CGMCC 4.7398</strain>
    </source>
</reference>